<dbReference type="GO" id="GO:0017116">
    <property type="term" value="F:single-stranded DNA helicase activity"/>
    <property type="evidence" value="ECO:0007669"/>
    <property type="project" value="TreeGrafter"/>
</dbReference>
<comment type="caution">
    <text evidence="4">The sequence shown here is derived from an EMBL/GenBank/DDBJ whole genome shotgun (WGS) entry which is preliminary data.</text>
</comment>
<dbReference type="CDD" id="cd18809">
    <property type="entry name" value="SF1_C_RecD"/>
    <property type="match status" value="1"/>
</dbReference>
<evidence type="ECO:0000256" key="1">
    <source>
        <dbReference type="ARBA" id="ARBA00022741"/>
    </source>
</evidence>
<dbReference type="InterPro" id="IPR055446">
    <property type="entry name" value="RecD2_N_OB"/>
</dbReference>
<dbReference type="GO" id="GO:0009338">
    <property type="term" value="C:exodeoxyribonuclease V complex"/>
    <property type="evidence" value="ECO:0007669"/>
    <property type="project" value="TreeGrafter"/>
</dbReference>
<dbReference type="Gene3D" id="1.10.10.2220">
    <property type="match status" value="1"/>
</dbReference>
<keyword evidence="1" id="KW-0547">Nucleotide-binding</keyword>
<dbReference type="Gene3D" id="3.40.50.300">
    <property type="entry name" value="P-loop containing nucleotide triphosphate hydrolases"/>
    <property type="match status" value="2"/>
</dbReference>
<feature type="domain" description="AAA+ ATPase" evidence="3">
    <location>
        <begin position="386"/>
        <end position="599"/>
    </location>
</feature>
<dbReference type="SMART" id="SM00382">
    <property type="entry name" value="AAA"/>
    <property type="match status" value="1"/>
</dbReference>
<dbReference type="InterPro" id="IPR006345">
    <property type="entry name" value="RecD2"/>
</dbReference>
<dbReference type="Pfam" id="PF23139">
    <property type="entry name" value="OB_YrrC"/>
    <property type="match status" value="1"/>
</dbReference>
<dbReference type="Pfam" id="PF13245">
    <property type="entry name" value="AAA_19"/>
    <property type="match status" value="1"/>
</dbReference>
<reference evidence="4 5" key="1">
    <citation type="submission" date="2019-01" db="EMBL/GenBank/DDBJ databases">
        <title>Insights into ecological role of a new deltaproteobacterial order Candidatus Sinidesulfobacterales (Sva0485) by metagenomics and metatranscriptomics.</title>
        <authorList>
            <person name="Tan S."/>
            <person name="Liu J."/>
            <person name="Fang Y."/>
            <person name="Hedlund B.P."/>
            <person name="Lian Z.H."/>
            <person name="Huang L.Y."/>
            <person name="Li J.T."/>
            <person name="Huang L.N."/>
            <person name="Li W.J."/>
            <person name="Jiang H.C."/>
            <person name="Dong H.L."/>
            <person name="Shu W.S."/>
        </authorList>
    </citation>
    <scope>NUCLEOTIDE SEQUENCE [LARGE SCALE GENOMIC DNA]</scope>
    <source>
        <strain evidence="4">AP3</strain>
    </source>
</reference>
<dbReference type="GO" id="GO:0006310">
    <property type="term" value="P:DNA recombination"/>
    <property type="evidence" value="ECO:0007669"/>
    <property type="project" value="InterPro"/>
</dbReference>
<dbReference type="PANTHER" id="PTHR43788">
    <property type="entry name" value="DNA2/NAM7 HELICASE FAMILY MEMBER"/>
    <property type="match status" value="1"/>
</dbReference>
<proteinExistence type="inferred from homology"/>
<evidence type="ECO:0000259" key="3">
    <source>
        <dbReference type="SMART" id="SM00382"/>
    </source>
</evidence>
<dbReference type="SUPFAM" id="SSF52540">
    <property type="entry name" value="P-loop containing nucleoside triphosphate hydrolases"/>
    <property type="match status" value="2"/>
</dbReference>
<dbReference type="GO" id="GO:0005524">
    <property type="term" value="F:ATP binding"/>
    <property type="evidence" value="ECO:0007669"/>
    <property type="project" value="UniProtKB-KW"/>
</dbReference>
<name>A0A519BAI0_9DELT</name>
<accession>A0A519BAI0</accession>
<dbReference type="PANTHER" id="PTHR43788:SF6">
    <property type="entry name" value="DNA HELICASE B"/>
    <property type="match status" value="1"/>
</dbReference>
<dbReference type="InterPro" id="IPR010994">
    <property type="entry name" value="RuvA_2-like"/>
</dbReference>
<dbReference type="Gene3D" id="2.30.30.940">
    <property type="match status" value="1"/>
</dbReference>
<dbReference type="InterPro" id="IPR027417">
    <property type="entry name" value="P-loop_NTPase"/>
</dbReference>
<dbReference type="GO" id="GO:0043139">
    <property type="term" value="F:5'-3' DNA helicase activity"/>
    <property type="evidence" value="ECO:0007669"/>
    <property type="project" value="InterPro"/>
</dbReference>
<dbReference type="InterPro" id="IPR003593">
    <property type="entry name" value="AAA+_ATPase"/>
</dbReference>
<evidence type="ECO:0000313" key="5">
    <source>
        <dbReference type="Proteomes" id="UP000320813"/>
    </source>
</evidence>
<dbReference type="InterPro" id="IPR041451">
    <property type="entry name" value="RecD2_SH13"/>
</dbReference>
<dbReference type="AlphaFoldDB" id="A0A519BAI0"/>
<dbReference type="InterPro" id="IPR027785">
    <property type="entry name" value="UvrD-like_helicase_C"/>
</dbReference>
<dbReference type="Pfam" id="PF14490">
    <property type="entry name" value="HHH_RecD2"/>
    <property type="match status" value="1"/>
</dbReference>
<dbReference type="InterPro" id="IPR029493">
    <property type="entry name" value="RecD2-like_HHH"/>
</dbReference>
<dbReference type="InterPro" id="IPR050534">
    <property type="entry name" value="Coronavir_polyprotein_1ab"/>
</dbReference>
<sequence length="850" mass="96062">MNDTNDTRKTKTSGYAKETKTINGVIKRVVFQNMESGFTIFNIFSNGKFITASGAFFDKPVIDSKIKLKGEFTHHKKYGYQFNFTEYEISLSNTKTAIIEYLSSNIFKGIGRVIAGEIYEKFKEKTLDIIDNEPEKLKSVNGIGAVKLATILEGLKESYGLRNAVMFFKPHQFSDYQIKTIYNQFKDKSITIAKENPYLFTEIKGIGFKKADIMAEKLGIQRDDPNRAKEAVRYIINQICENSGNCYVYYKDIRDGIKEIIDDLEEFNLKNYLNDLIKEKKILLDFKEAPGLQCFTGFEALDLTDVKDDNQINYIKIYLPVYYYCELGVAKELKRIAGNNVYFAGNENKILSVEDLDRNLLREGGQSENKILLTEEQKVAVLNALKHKISIISGGPGTGKSTVIRTIVNLYKGKKTALTSLSGKAAQRLSDIVNSGYKEYAGSGADISTIHRLLKAQYDRQTNESFFTYNKNNKLPHDLIVIDEMSMVDIVIFYNLLKAVKDGVILVLVGDVNQIPSVSPGDVLRDLIYPDAGYPHKINAFFPVTFLTKVFRQNEGGLINLNAHNLLNNKRFITSGNSNGKSGSTADVSDSSFIIKYKREYDAASEGKNELLKDFIEFVKRVSGKRINNKTGNVENADTAIPTRIFDDIQILTPMRKGDLGYFNLNNILQNIFNPMPVPAAAEDIFICNGVQFRLYDKVIQKRNNYDLDVFNGDTGYIISIDYTAKSLTVDFSNYGNFGDFAKDKNMAESEAKKQVKFDFLDVYDNISLAYALSIHKAQGSEFNNVIILFHQAHYLMLKKNLLYTAITRGKKNVVIFGTFKAFSIAMRSKEEIRNSGLGDRLLDEFSAIN</sequence>
<gene>
    <name evidence="4" type="ORF">EVJ47_06390</name>
</gene>
<dbReference type="Pfam" id="PF18335">
    <property type="entry name" value="SH3_13"/>
    <property type="match status" value="1"/>
</dbReference>
<dbReference type="Pfam" id="PF13538">
    <property type="entry name" value="UvrD_C_2"/>
    <property type="match status" value="1"/>
</dbReference>
<dbReference type="HAMAP" id="MF_01488">
    <property type="entry name" value="RecD2"/>
    <property type="match status" value="1"/>
</dbReference>
<evidence type="ECO:0000313" key="4">
    <source>
        <dbReference type="EMBL" id="RZD14292.1"/>
    </source>
</evidence>
<protein>
    <recommendedName>
        <fullName evidence="3">AAA+ ATPase domain-containing protein</fullName>
    </recommendedName>
</protein>
<dbReference type="CDD" id="cd17933">
    <property type="entry name" value="DEXSc_RecD-like"/>
    <property type="match status" value="1"/>
</dbReference>
<dbReference type="EMBL" id="SGBD01000003">
    <property type="protein sequence ID" value="RZD14292.1"/>
    <property type="molecule type" value="Genomic_DNA"/>
</dbReference>
<organism evidence="4 5">
    <name type="scientific">Candidatus Acidulodesulfobacterium ferriphilum</name>
    <dbReference type="NCBI Taxonomy" id="2597223"/>
    <lineage>
        <taxon>Bacteria</taxon>
        <taxon>Deltaproteobacteria</taxon>
        <taxon>Candidatus Acidulodesulfobacterales</taxon>
        <taxon>Candidatus Acidulodesulfobacterium</taxon>
    </lineage>
</organism>
<evidence type="ECO:0000256" key="2">
    <source>
        <dbReference type="ARBA" id="ARBA00022840"/>
    </source>
</evidence>
<dbReference type="Proteomes" id="UP000320813">
    <property type="component" value="Unassembled WGS sequence"/>
</dbReference>
<dbReference type="GO" id="GO:0003677">
    <property type="term" value="F:DNA binding"/>
    <property type="evidence" value="ECO:0007669"/>
    <property type="project" value="InterPro"/>
</dbReference>
<dbReference type="SUPFAM" id="SSF47781">
    <property type="entry name" value="RuvA domain 2-like"/>
    <property type="match status" value="1"/>
</dbReference>
<keyword evidence="2" id="KW-0067">ATP-binding</keyword>